<dbReference type="InterPro" id="IPR023090">
    <property type="entry name" value="UPF0702_alpha/beta_dom_sf"/>
</dbReference>
<evidence type="ECO:0000259" key="9">
    <source>
        <dbReference type="Pfam" id="PF04239"/>
    </source>
</evidence>
<evidence type="ECO:0000256" key="8">
    <source>
        <dbReference type="SAM" id="Phobius"/>
    </source>
</evidence>
<feature type="transmembrane region" description="Helical" evidence="8">
    <location>
        <begin position="68"/>
        <end position="86"/>
    </location>
</feature>
<feature type="transmembrane region" description="Helical" evidence="8">
    <location>
        <begin position="12"/>
        <end position="31"/>
    </location>
</feature>
<keyword evidence="12" id="KW-1185">Reference proteome</keyword>
<evidence type="ECO:0000256" key="5">
    <source>
        <dbReference type="ARBA" id="ARBA00022989"/>
    </source>
</evidence>
<comment type="caution">
    <text evidence="11">The sequence shown here is derived from an EMBL/GenBank/DDBJ whole genome shotgun (WGS) entry which is preliminary data.</text>
</comment>
<dbReference type="Proteomes" id="UP000800303">
    <property type="component" value="Unassembled WGS sequence"/>
</dbReference>
<evidence type="ECO:0000313" key="12">
    <source>
        <dbReference type="Proteomes" id="UP000800303"/>
    </source>
</evidence>
<dbReference type="Gene3D" id="3.30.240.20">
    <property type="entry name" value="bsu07140 like domains"/>
    <property type="match status" value="1"/>
</dbReference>
<name>A0ABX0F4Q7_9BACL</name>
<evidence type="ECO:0000256" key="2">
    <source>
        <dbReference type="ARBA" id="ARBA00006448"/>
    </source>
</evidence>
<dbReference type="InterPro" id="IPR007353">
    <property type="entry name" value="DUF421"/>
</dbReference>
<feature type="transmembrane region" description="Helical" evidence="8">
    <location>
        <begin position="43"/>
        <end position="62"/>
    </location>
</feature>
<evidence type="ECO:0000256" key="1">
    <source>
        <dbReference type="ARBA" id="ARBA00004651"/>
    </source>
</evidence>
<proteinExistence type="inferred from homology"/>
<feature type="domain" description="YetF C-terminal" evidence="9">
    <location>
        <begin position="87"/>
        <end position="156"/>
    </location>
</feature>
<sequence>MLFNSWESIGRTLLVGVLAYISLVVMLRFGGKRTLTQMNAFDMVVSVALGSTLATILLNQSITLTDGLTAYLVLVGMQFLVSWTTSRFKPFEKIVKSAPTLLYYDDHFLPDAMKKGRMSPDEVWQAARNKGIDSMGKIHAIVLEPNGSLSIISKPDGDSDESTLRNVKNYES</sequence>
<accession>A0ABX0F4Q7</accession>
<dbReference type="PANTHER" id="PTHR34582">
    <property type="entry name" value="UPF0702 TRANSMEMBRANE PROTEIN YCAP"/>
    <property type="match status" value="1"/>
</dbReference>
<dbReference type="Pfam" id="PF20730">
    <property type="entry name" value="YetF_N"/>
    <property type="match status" value="1"/>
</dbReference>
<dbReference type="EMBL" id="JAAFGS010000003">
    <property type="protein sequence ID" value="NGZ75946.1"/>
    <property type="molecule type" value="Genomic_DNA"/>
</dbReference>
<keyword evidence="3" id="KW-1003">Cell membrane</keyword>
<keyword evidence="4 8" id="KW-0812">Transmembrane</keyword>
<dbReference type="PANTHER" id="PTHR34582:SF6">
    <property type="entry name" value="UPF0702 TRANSMEMBRANE PROTEIN YCAP"/>
    <property type="match status" value="1"/>
</dbReference>
<evidence type="ECO:0000256" key="7">
    <source>
        <dbReference type="SAM" id="MobiDB-lite"/>
    </source>
</evidence>
<dbReference type="Pfam" id="PF04239">
    <property type="entry name" value="DUF421"/>
    <property type="match status" value="1"/>
</dbReference>
<organism evidence="11 12">
    <name type="scientific">Saccharibacillus alkalitolerans</name>
    <dbReference type="NCBI Taxonomy" id="2705290"/>
    <lineage>
        <taxon>Bacteria</taxon>
        <taxon>Bacillati</taxon>
        <taxon>Bacillota</taxon>
        <taxon>Bacilli</taxon>
        <taxon>Bacillales</taxon>
        <taxon>Paenibacillaceae</taxon>
        <taxon>Saccharibacillus</taxon>
    </lineage>
</organism>
<reference evidence="11 12" key="1">
    <citation type="submission" date="2020-01" db="EMBL/GenBank/DDBJ databases">
        <title>Polyphasic characterisation and genomic insights into a novel alkali tolerant bacterium VR-M41.</title>
        <authorList>
            <person name="Vemuluri V.R."/>
        </authorList>
    </citation>
    <scope>NUCLEOTIDE SEQUENCE [LARGE SCALE GENOMIC DNA]</scope>
    <source>
        <strain evidence="11 12">VR-M41</strain>
    </source>
</reference>
<dbReference type="RefSeq" id="WP_166274336.1">
    <property type="nucleotide sequence ID" value="NZ_JAAFGS010000003.1"/>
</dbReference>
<keyword evidence="6 8" id="KW-0472">Membrane</keyword>
<feature type="domain" description="YetF-like N-terminal transmembrane" evidence="10">
    <location>
        <begin position="17"/>
        <end position="82"/>
    </location>
</feature>
<dbReference type="InterPro" id="IPR048454">
    <property type="entry name" value="YetF_N"/>
</dbReference>
<evidence type="ECO:0000256" key="6">
    <source>
        <dbReference type="ARBA" id="ARBA00023136"/>
    </source>
</evidence>
<keyword evidence="5 8" id="KW-1133">Transmembrane helix</keyword>
<evidence type="ECO:0000313" key="11">
    <source>
        <dbReference type="EMBL" id="NGZ75946.1"/>
    </source>
</evidence>
<feature type="region of interest" description="Disordered" evidence="7">
    <location>
        <begin position="153"/>
        <end position="172"/>
    </location>
</feature>
<evidence type="ECO:0000256" key="4">
    <source>
        <dbReference type="ARBA" id="ARBA00022692"/>
    </source>
</evidence>
<evidence type="ECO:0000259" key="10">
    <source>
        <dbReference type="Pfam" id="PF20730"/>
    </source>
</evidence>
<gene>
    <name evidence="11" type="ORF">GYN08_11495</name>
</gene>
<comment type="similarity">
    <text evidence="2">Belongs to the UPF0702 family.</text>
</comment>
<comment type="subcellular location">
    <subcellularLocation>
        <location evidence="1">Cell membrane</location>
        <topology evidence="1">Multi-pass membrane protein</topology>
    </subcellularLocation>
</comment>
<evidence type="ECO:0000256" key="3">
    <source>
        <dbReference type="ARBA" id="ARBA00022475"/>
    </source>
</evidence>
<protein>
    <submittedName>
        <fullName evidence="11">DUF421 domain-containing protein</fullName>
    </submittedName>
</protein>